<comment type="caution">
    <text evidence="7">The sequence shown here is derived from an EMBL/GenBank/DDBJ whole genome shotgun (WGS) entry which is preliminary data.</text>
</comment>
<dbReference type="Gene3D" id="3.50.50.60">
    <property type="entry name" value="FAD/NAD(P)-binding domain"/>
    <property type="match status" value="1"/>
</dbReference>
<dbReference type="Pfam" id="PF05199">
    <property type="entry name" value="GMC_oxred_C"/>
    <property type="match status" value="1"/>
</dbReference>
<evidence type="ECO:0000313" key="7">
    <source>
        <dbReference type="EMBL" id="CAJ1383911.1"/>
    </source>
</evidence>
<sequence length="590" mass="62747">MLRLGASPLLRARTGLRAASSTSSTFDFIVVGAGAAGAVIASRLSEDSAAKVLLLEAGPPAPPESFIPAACGNLQGTAVDWARQSPGGGGGKGLVGGKVKLPSGKMLGGSTANNYMAYVRGDPRDYDSWASKGADGWSWGEVLPYFKKSEGFASSASGLVDKDTHGFEGPWAVSHRSQQLDCVSTFVQAAQAEGYTLCDYNSEARAQETDAGKGAVSPHQFTIQNGRRCSISTAFLEPHMGKRPNLTVRCQSLAQRVLLEGKRAVGVEYLDEAGGKQEVFATKEVVVAGGSYASPGLLLRSGIGPRKELAEAGIETRLDLPEVGKNLTDHMLLLIPISGVGTTFTQLLSELAPEGEGFKRYMQTGEGLAATSLYEASAFYSSGQHPVSAVQDGQISFGCTAYVPDLWAKCLNYADFNEENFRLDAFFNPEVPSCNMVATLNQPLSRGEVRLAGSDVEVNHNYLAEEADLRMYLAICKEAMRIVEQPSFGDAEVLIPKALSKRYGSDLGSEALWEAWIRSFATTIYHPVSSCAMGRVVDAECRVFHLEGLRVADGSVMPEPVSGNTQAACAMIGEKVADLMASQHGLSLKA</sequence>
<evidence type="ECO:0000259" key="6">
    <source>
        <dbReference type="PROSITE" id="PS00624"/>
    </source>
</evidence>
<comment type="similarity">
    <text evidence="2">Belongs to the GMC oxidoreductase family.</text>
</comment>
<dbReference type="PIRSF" id="PIRSF000137">
    <property type="entry name" value="Alcohol_oxidase"/>
    <property type="match status" value="1"/>
</dbReference>
<evidence type="ECO:0000256" key="4">
    <source>
        <dbReference type="ARBA" id="ARBA00022827"/>
    </source>
</evidence>
<dbReference type="InterPro" id="IPR012132">
    <property type="entry name" value="GMC_OxRdtase"/>
</dbReference>
<feature type="domain" description="Glucose-methanol-choline oxidoreductase N-terminal" evidence="6">
    <location>
        <begin position="290"/>
        <end position="304"/>
    </location>
</feature>
<dbReference type="SUPFAM" id="SSF51905">
    <property type="entry name" value="FAD/NAD(P)-binding domain"/>
    <property type="match status" value="1"/>
</dbReference>
<dbReference type="PANTHER" id="PTHR11552">
    <property type="entry name" value="GLUCOSE-METHANOL-CHOLINE GMC OXIDOREDUCTASE"/>
    <property type="match status" value="1"/>
</dbReference>
<feature type="binding site" evidence="5">
    <location>
        <position position="554"/>
    </location>
    <ligand>
        <name>FAD</name>
        <dbReference type="ChEBI" id="CHEBI:57692"/>
    </ligand>
</feature>
<dbReference type="Proteomes" id="UP001178507">
    <property type="component" value="Unassembled WGS sequence"/>
</dbReference>
<organism evidence="7 8">
    <name type="scientific">Effrenium voratum</name>
    <dbReference type="NCBI Taxonomy" id="2562239"/>
    <lineage>
        <taxon>Eukaryota</taxon>
        <taxon>Sar</taxon>
        <taxon>Alveolata</taxon>
        <taxon>Dinophyceae</taxon>
        <taxon>Suessiales</taxon>
        <taxon>Symbiodiniaceae</taxon>
        <taxon>Effrenium</taxon>
    </lineage>
</organism>
<evidence type="ECO:0000256" key="5">
    <source>
        <dbReference type="PIRSR" id="PIRSR000137-2"/>
    </source>
</evidence>
<keyword evidence="4 5" id="KW-0274">FAD</keyword>
<dbReference type="InterPro" id="IPR000172">
    <property type="entry name" value="GMC_OxRdtase_N"/>
</dbReference>
<keyword evidence="8" id="KW-1185">Reference proteome</keyword>
<dbReference type="EMBL" id="CAUJNA010001059">
    <property type="protein sequence ID" value="CAJ1383911.1"/>
    <property type="molecule type" value="Genomic_DNA"/>
</dbReference>
<evidence type="ECO:0000313" key="8">
    <source>
        <dbReference type="Proteomes" id="UP001178507"/>
    </source>
</evidence>
<name>A0AA36MY23_9DINO</name>
<accession>A0AA36MY23</accession>
<dbReference type="InterPro" id="IPR007867">
    <property type="entry name" value="GMC_OxRtase_C"/>
</dbReference>
<protein>
    <recommendedName>
        <fullName evidence="6">Glucose-methanol-choline oxidoreductase N-terminal domain-containing protein</fullName>
    </recommendedName>
</protein>
<evidence type="ECO:0000256" key="1">
    <source>
        <dbReference type="ARBA" id="ARBA00001974"/>
    </source>
</evidence>
<keyword evidence="3" id="KW-0285">Flavoprotein</keyword>
<dbReference type="Gene3D" id="3.30.560.10">
    <property type="entry name" value="Glucose Oxidase, domain 3"/>
    <property type="match status" value="1"/>
</dbReference>
<dbReference type="AlphaFoldDB" id="A0AA36MY23"/>
<evidence type="ECO:0000256" key="2">
    <source>
        <dbReference type="ARBA" id="ARBA00010790"/>
    </source>
</evidence>
<dbReference type="PROSITE" id="PS00624">
    <property type="entry name" value="GMC_OXRED_2"/>
    <property type="match status" value="1"/>
</dbReference>
<dbReference type="Pfam" id="PF00732">
    <property type="entry name" value="GMC_oxred_N"/>
    <property type="match status" value="1"/>
</dbReference>
<comment type="cofactor">
    <cofactor evidence="1 5">
        <name>FAD</name>
        <dbReference type="ChEBI" id="CHEBI:57692"/>
    </cofactor>
</comment>
<reference evidence="7" key="1">
    <citation type="submission" date="2023-08" db="EMBL/GenBank/DDBJ databases">
        <authorList>
            <person name="Chen Y."/>
            <person name="Shah S."/>
            <person name="Dougan E. K."/>
            <person name="Thang M."/>
            <person name="Chan C."/>
        </authorList>
    </citation>
    <scope>NUCLEOTIDE SEQUENCE</scope>
</reference>
<proteinExistence type="inferred from homology"/>
<dbReference type="SUPFAM" id="SSF54373">
    <property type="entry name" value="FAD-linked reductases, C-terminal domain"/>
    <property type="match status" value="1"/>
</dbReference>
<dbReference type="PANTHER" id="PTHR11552:SF147">
    <property type="entry name" value="CHOLINE DEHYDROGENASE, MITOCHONDRIAL"/>
    <property type="match status" value="1"/>
</dbReference>
<gene>
    <name evidence="7" type="ORF">EVOR1521_LOCUS10897</name>
</gene>
<dbReference type="GO" id="GO:0050660">
    <property type="term" value="F:flavin adenine dinucleotide binding"/>
    <property type="evidence" value="ECO:0007669"/>
    <property type="project" value="InterPro"/>
</dbReference>
<dbReference type="GO" id="GO:0016614">
    <property type="term" value="F:oxidoreductase activity, acting on CH-OH group of donors"/>
    <property type="evidence" value="ECO:0007669"/>
    <property type="project" value="InterPro"/>
</dbReference>
<evidence type="ECO:0000256" key="3">
    <source>
        <dbReference type="ARBA" id="ARBA00022630"/>
    </source>
</evidence>
<dbReference type="InterPro" id="IPR036188">
    <property type="entry name" value="FAD/NAD-bd_sf"/>
</dbReference>